<comment type="similarity">
    <text evidence="3">Belongs to the sorting nexin family.</text>
</comment>
<dbReference type="OrthoDB" id="10064318at2759"/>
<dbReference type="AlphaFoldDB" id="A0A9P6Y6B4"/>
<dbReference type="InterPro" id="IPR001683">
    <property type="entry name" value="PX_dom"/>
</dbReference>
<gene>
    <name evidence="10" type="ORF">G6F51_008480</name>
</gene>
<evidence type="ECO:0000256" key="5">
    <source>
        <dbReference type="ARBA" id="ARBA00022448"/>
    </source>
</evidence>
<reference evidence="10" key="1">
    <citation type="journal article" date="2020" name="Microb. Genom.">
        <title>Genetic diversity of clinical and environmental Mucorales isolates obtained from an investigation of mucormycosis cases among solid organ transplant recipients.</title>
        <authorList>
            <person name="Nguyen M.H."/>
            <person name="Kaul D."/>
            <person name="Muto C."/>
            <person name="Cheng S.J."/>
            <person name="Richter R.A."/>
            <person name="Bruno V.M."/>
            <person name="Liu G."/>
            <person name="Beyhan S."/>
            <person name="Sundermann A.J."/>
            <person name="Mounaud S."/>
            <person name="Pasculle A.W."/>
            <person name="Nierman W.C."/>
            <person name="Driscoll E."/>
            <person name="Cumbie R."/>
            <person name="Clancy C.J."/>
            <person name="Dupont C.L."/>
        </authorList>
    </citation>
    <scope>NUCLEOTIDE SEQUENCE</scope>
    <source>
        <strain evidence="10">GL16</strain>
    </source>
</reference>
<evidence type="ECO:0000256" key="7">
    <source>
        <dbReference type="ARBA" id="ARBA00022927"/>
    </source>
</evidence>
<dbReference type="Pfam" id="PF00787">
    <property type="entry name" value="PX"/>
    <property type="match status" value="1"/>
</dbReference>
<dbReference type="InterPro" id="IPR028662">
    <property type="entry name" value="SNX8/Mvp1"/>
</dbReference>
<dbReference type="InterPro" id="IPR045734">
    <property type="entry name" value="Snx8_BAR_dom"/>
</dbReference>
<dbReference type="Proteomes" id="UP000717996">
    <property type="component" value="Unassembled WGS sequence"/>
</dbReference>
<dbReference type="GO" id="GO:0006623">
    <property type="term" value="P:protein targeting to vacuole"/>
    <property type="evidence" value="ECO:0007669"/>
    <property type="project" value="TreeGrafter"/>
</dbReference>
<keyword evidence="8" id="KW-0472">Membrane</keyword>
<evidence type="ECO:0000256" key="8">
    <source>
        <dbReference type="ARBA" id="ARBA00023136"/>
    </source>
</evidence>
<dbReference type="Gene3D" id="3.30.1520.10">
    <property type="entry name" value="Phox-like domain"/>
    <property type="match status" value="1"/>
</dbReference>
<evidence type="ECO:0000313" key="10">
    <source>
        <dbReference type="EMBL" id="KAG1540511.1"/>
    </source>
</evidence>
<comment type="caution">
    <text evidence="10">The sequence shown here is derived from an EMBL/GenBank/DDBJ whole genome shotgun (WGS) entry which is preliminary data.</text>
</comment>
<dbReference type="PANTHER" id="PTHR47554">
    <property type="entry name" value="SORTING NEXIN MVP1"/>
    <property type="match status" value="1"/>
</dbReference>
<dbReference type="Pfam" id="PF19566">
    <property type="entry name" value="Snx8_BAR_dom"/>
    <property type="match status" value="1"/>
</dbReference>
<dbReference type="GO" id="GO:0032266">
    <property type="term" value="F:phosphatidylinositol-3-phosphate binding"/>
    <property type="evidence" value="ECO:0007669"/>
    <property type="project" value="TreeGrafter"/>
</dbReference>
<dbReference type="GO" id="GO:0005829">
    <property type="term" value="C:cytosol"/>
    <property type="evidence" value="ECO:0007669"/>
    <property type="project" value="GOC"/>
</dbReference>
<keyword evidence="5" id="KW-0813">Transport</keyword>
<organism evidence="10 11">
    <name type="scientific">Rhizopus oryzae</name>
    <name type="common">Mucormycosis agent</name>
    <name type="synonym">Rhizopus arrhizus var. delemar</name>
    <dbReference type="NCBI Taxonomy" id="64495"/>
    <lineage>
        <taxon>Eukaryota</taxon>
        <taxon>Fungi</taxon>
        <taxon>Fungi incertae sedis</taxon>
        <taxon>Mucoromycota</taxon>
        <taxon>Mucoromycotina</taxon>
        <taxon>Mucoromycetes</taxon>
        <taxon>Mucorales</taxon>
        <taxon>Mucorineae</taxon>
        <taxon>Rhizopodaceae</taxon>
        <taxon>Rhizopus</taxon>
    </lineage>
</organism>
<dbReference type="GO" id="GO:0016020">
    <property type="term" value="C:membrane"/>
    <property type="evidence" value="ECO:0007669"/>
    <property type="project" value="UniProtKB-SubCell"/>
</dbReference>
<name>A0A9P6Y6B4_RHIOR</name>
<dbReference type="PROSITE" id="PS50195">
    <property type="entry name" value="PX"/>
    <property type="match status" value="1"/>
</dbReference>
<evidence type="ECO:0000313" key="11">
    <source>
        <dbReference type="Proteomes" id="UP000717996"/>
    </source>
</evidence>
<evidence type="ECO:0000256" key="6">
    <source>
        <dbReference type="ARBA" id="ARBA00022490"/>
    </source>
</evidence>
<proteinExistence type="inferred from homology"/>
<protein>
    <recommendedName>
        <fullName evidence="4">Sorting nexin MVP1</fullName>
    </recommendedName>
</protein>
<evidence type="ECO:0000256" key="1">
    <source>
        <dbReference type="ARBA" id="ARBA00004287"/>
    </source>
</evidence>
<dbReference type="PANTHER" id="PTHR47554:SF1">
    <property type="entry name" value="SORTING NEXIN MVP1"/>
    <property type="match status" value="1"/>
</dbReference>
<evidence type="ECO:0000256" key="3">
    <source>
        <dbReference type="ARBA" id="ARBA00010883"/>
    </source>
</evidence>
<sequence length="506" mass="59804">MDSNHEFNSLDYTNDPWIENSTHTTSDEQNISIDNVPESYKRIYNELKIEYDKIEPKYLETMLKLSGLTCSIQQDILNLIHLNNNPLFVTQNTFNLFLALVALAQADMDVSLESVNLPTPSFHEPVESIPSPPQTPHDIQQNNINQWLSNLDTVTVSRAPEREGNFLFGHINYHVQSEKWGTRVLRRFSDFWWLWEVLLKRFPFRLIPHLPPKQFTARTETFEENRRRGLERFINTIARHPVLGKDDIVKIFMSHPSSISSWKMAHPQLSLDDEFIRTKHDINQLEKMVPLDWEDRVRRMKKRSDRFIHQYDSMLSVIRHMIKFKKALGTDYIRYSMTINNLVELDKDCPFHRCQGCPRLAKGQSQIAKSMQQAGMMLNREAMAIADDVMENLIQQRDLFESFKELTERKESNWTLVSNESLARQIMKYRPLQDTPALNLLQQRQIFIKYCILSELSLLHKMQANISVMYSNYVKDEFIYAKQWTDHWNQLQPFINQLPNTYNDFL</sequence>
<dbReference type="GO" id="GO:0005768">
    <property type="term" value="C:endosome"/>
    <property type="evidence" value="ECO:0007669"/>
    <property type="project" value="TreeGrafter"/>
</dbReference>
<evidence type="ECO:0000259" key="9">
    <source>
        <dbReference type="PROSITE" id="PS50195"/>
    </source>
</evidence>
<accession>A0A9P6Y6B4</accession>
<comment type="subcellular location">
    <subcellularLocation>
        <location evidence="2">Cytoplasm</location>
    </subcellularLocation>
    <subcellularLocation>
        <location evidence="1">Membrane</location>
        <topology evidence="1">Peripheral membrane protein</topology>
        <orientation evidence="1">Cytoplasmic side</orientation>
    </subcellularLocation>
</comment>
<dbReference type="EMBL" id="JAANIT010001395">
    <property type="protein sequence ID" value="KAG1540511.1"/>
    <property type="molecule type" value="Genomic_DNA"/>
</dbReference>
<keyword evidence="7" id="KW-0653">Protein transport</keyword>
<evidence type="ECO:0000256" key="2">
    <source>
        <dbReference type="ARBA" id="ARBA00004496"/>
    </source>
</evidence>
<feature type="domain" description="PX" evidence="9">
    <location>
        <begin position="151"/>
        <end position="259"/>
    </location>
</feature>
<dbReference type="SUPFAM" id="SSF64268">
    <property type="entry name" value="PX domain"/>
    <property type="match status" value="1"/>
</dbReference>
<dbReference type="SMART" id="SM00312">
    <property type="entry name" value="PX"/>
    <property type="match status" value="1"/>
</dbReference>
<keyword evidence="6" id="KW-0963">Cytoplasm</keyword>
<evidence type="ECO:0000256" key="4">
    <source>
        <dbReference type="ARBA" id="ARBA00014268"/>
    </source>
</evidence>
<dbReference type="InterPro" id="IPR036871">
    <property type="entry name" value="PX_dom_sf"/>
</dbReference>
<dbReference type="GO" id="GO:0042147">
    <property type="term" value="P:retrograde transport, endosome to Golgi"/>
    <property type="evidence" value="ECO:0007669"/>
    <property type="project" value="InterPro"/>
</dbReference>